<reference evidence="2" key="2">
    <citation type="journal article" date="2015" name="Data Brief">
        <title>Shoot transcriptome of the giant reed, Arundo donax.</title>
        <authorList>
            <person name="Barrero R.A."/>
            <person name="Guerrero F.D."/>
            <person name="Moolhuijzen P."/>
            <person name="Goolsby J.A."/>
            <person name="Tidwell J."/>
            <person name="Bellgard S.E."/>
            <person name="Bellgard M.I."/>
        </authorList>
    </citation>
    <scope>NUCLEOTIDE SEQUENCE</scope>
    <source>
        <tissue evidence="2">Shoot tissue taken approximately 20 cm above the soil surface</tissue>
    </source>
</reference>
<evidence type="ECO:0000256" key="1">
    <source>
        <dbReference type="SAM" id="MobiDB-lite"/>
    </source>
</evidence>
<feature type="compositionally biased region" description="Basic residues" evidence="1">
    <location>
        <begin position="38"/>
        <end position="48"/>
    </location>
</feature>
<protein>
    <submittedName>
        <fullName evidence="2">Uncharacterized protein</fullName>
    </submittedName>
</protein>
<organism evidence="2">
    <name type="scientific">Arundo donax</name>
    <name type="common">Giant reed</name>
    <name type="synonym">Donax arundinaceus</name>
    <dbReference type="NCBI Taxonomy" id="35708"/>
    <lineage>
        <taxon>Eukaryota</taxon>
        <taxon>Viridiplantae</taxon>
        <taxon>Streptophyta</taxon>
        <taxon>Embryophyta</taxon>
        <taxon>Tracheophyta</taxon>
        <taxon>Spermatophyta</taxon>
        <taxon>Magnoliopsida</taxon>
        <taxon>Liliopsida</taxon>
        <taxon>Poales</taxon>
        <taxon>Poaceae</taxon>
        <taxon>PACMAD clade</taxon>
        <taxon>Arundinoideae</taxon>
        <taxon>Arundineae</taxon>
        <taxon>Arundo</taxon>
    </lineage>
</organism>
<feature type="region of interest" description="Disordered" evidence="1">
    <location>
        <begin position="35"/>
        <end position="80"/>
    </location>
</feature>
<evidence type="ECO:0000313" key="2">
    <source>
        <dbReference type="EMBL" id="JAD28501.1"/>
    </source>
</evidence>
<proteinExistence type="predicted"/>
<reference evidence="2" key="1">
    <citation type="submission" date="2014-09" db="EMBL/GenBank/DDBJ databases">
        <authorList>
            <person name="Magalhaes I.L.F."/>
            <person name="Oliveira U."/>
            <person name="Santos F.R."/>
            <person name="Vidigal T.H.D.A."/>
            <person name="Brescovit A.D."/>
            <person name="Santos A.J."/>
        </authorList>
    </citation>
    <scope>NUCLEOTIDE SEQUENCE</scope>
    <source>
        <tissue evidence="2">Shoot tissue taken approximately 20 cm above the soil surface</tissue>
    </source>
</reference>
<sequence>MSQDQKNVEGERWDWGNTCLISLRKATKLTECSCTTTKQRKQRKKNRRWSQSERRPERAEDEWGEERVPRMSQMTEDGEN</sequence>
<name>A0A0A8YQ93_ARUDO</name>
<dbReference type="AlphaFoldDB" id="A0A0A8YQ93"/>
<dbReference type="EMBL" id="GBRH01269394">
    <property type="protein sequence ID" value="JAD28501.1"/>
    <property type="molecule type" value="Transcribed_RNA"/>
</dbReference>
<accession>A0A0A8YQ93</accession>